<dbReference type="Proteomes" id="UP000218418">
    <property type="component" value="Chromosome"/>
</dbReference>
<dbReference type="EMBL" id="AP018227">
    <property type="protein sequence ID" value="BAY82601.1"/>
    <property type="molecule type" value="Genomic_DNA"/>
</dbReference>
<dbReference type="OrthoDB" id="582213at2"/>
<keyword evidence="2" id="KW-0812">Transmembrane</keyword>
<evidence type="ECO:0000256" key="2">
    <source>
        <dbReference type="SAM" id="Phobius"/>
    </source>
</evidence>
<organism evidence="3 4">
    <name type="scientific">Calothrix parasitica NIES-267</name>
    <dbReference type="NCBI Taxonomy" id="1973488"/>
    <lineage>
        <taxon>Bacteria</taxon>
        <taxon>Bacillati</taxon>
        <taxon>Cyanobacteriota</taxon>
        <taxon>Cyanophyceae</taxon>
        <taxon>Nostocales</taxon>
        <taxon>Calotrichaceae</taxon>
        <taxon>Calothrix</taxon>
    </lineage>
</organism>
<dbReference type="Gene3D" id="1.10.260.40">
    <property type="entry name" value="lambda repressor-like DNA-binding domains"/>
    <property type="match status" value="1"/>
</dbReference>
<dbReference type="InterPro" id="IPR010982">
    <property type="entry name" value="Lambda_DNA-bd_dom_sf"/>
</dbReference>
<gene>
    <name evidence="3" type="ORF">NIES267_20840</name>
</gene>
<keyword evidence="4" id="KW-1185">Reference proteome</keyword>
<name>A0A1Z4LMZ6_9CYAN</name>
<keyword evidence="1" id="KW-0175">Coiled coil</keyword>
<feature type="transmembrane region" description="Helical" evidence="2">
    <location>
        <begin position="6"/>
        <end position="26"/>
    </location>
</feature>
<evidence type="ECO:0000313" key="3">
    <source>
        <dbReference type="EMBL" id="BAY82601.1"/>
    </source>
</evidence>
<keyword evidence="2" id="KW-0472">Membrane</keyword>
<evidence type="ECO:0000313" key="4">
    <source>
        <dbReference type="Proteomes" id="UP000218418"/>
    </source>
</evidence>
<protein>
    <submittedName>
        <fullName evidence="3">Uncharacterized protein</fullName>
    </submittedName>
</protein>
<dbReference type="AlphaFoldDB" id="A0A1Z4LMZ6"/>
<sequence>MTTIYIASITIIISVAISIAIIRFVLAKIYATGNRNDELLLKLMRRNKILNWNQLQQKSGLSNSAMWKLRDGDGNSLSLDELERTAIALNIPLGNFLDKLGNLPPHPELEAKRQECLELQQQIEKLNQEKETLRKDGLRLHSELQQQQLELTQEFRKSTFEKLQTLLVNYPSIHQMVKVKPELPAKNLLSSFTPLDNLLKEWDYQPIGTPWEQVEYNPQIHQPDTGDIEPGEKVYIRFIGYQHQDNILCPAKVSRTLPRGK</sequence>
<keyword evidence="2" id="KW-1133">Transmembrane helix</keyword>
<dbReference type="GO" id="GO:0003677">
    <property type="term" value="F:DNA binding"/>
    <property type="evidence" value="ECO:0007669"/>
    <property type="project" value="InterPro"/>
</dbReference>
<accession>A0A1Z4LMZ6</accession>
<reference evidence="3 4" key="1">
    <citation type="submission" date="2017-06" db="EMBL/GenBank/DDBJ databases">
        <title>Genome sequencing of cyanobaciteial culture collection at National Institute for Environmental Studies (NIES).</title>
        <authorList>
            <person name="Hirose Y."/>
            <person name="Shimura Y."/>
            <person name="Fujisawa T."/>
            <person name="Nakamura Y."/>
            <person name="Kawachi M."/>
        </authorList>
    </citation>
    <scope>NUCLEOTIDE SEQUENCE [LARGE SCALE GENOMIC DNA]</scope>
    <source>
        <strain evidence="3 4">NIES-267</strain>
    </source>
</reference>
<proteinExistence type="predicted"/>
<evidence type="ECO:0000256" key="1">
    <source>
        <dbReference type="SAM" id="Coils"/>
    </source>
</evidence>
<feature type="coiled-coil region" evidence="1">
    <location>
        <begin position="109"/>
        <end position="143"/>
    </location>
</feature>